<feature type="chain" id="PRO_5045803013" evidence="1">
    <location>
        <begin position="32"/>
        <end position="203"/>
    </location>
</feature>
<accession>A0ABU0V8N9</accession>
<feature type="signal peptide" evidence="1">
    <location>
        <begin position="1"/>
        <end position="31"/>
    </location>
</feature>
<proteinExistence type="predicted"/>
<evidence type="ECO:0000313" key="2">
    <source>
        <dbReference type="EMBL" id="MDQ1853281.1"/>
    </source>
</evidence>
<sequence length="203" mass="22544">MKNTFVKKAMLTTAAMTSAALLTFGPDAASAKTPADHTDVYVQHQTVTNEDINAFIDILNQCIYEQDGVYYFDSEKAVELGMTKEEAQVIAKLWESTSEFFSIVSQCVYLEDGDYKFDTEKAVELGFTEKEALALEQFFSAVSLKIHILQAAIVLQDDVYSYDKDAAVQAGATPMQADVYEKLFSALSQEQLAAIYDMIHPQA</sequence>
<keyword evidence="1" id="KW-0732">Signal</keyword>
<name>A0ABU0V8N9_9BACI</name>
<dbReference type="EMBL" id="JAVCYS010000005">
    <property type="protein sequence ID" value="MDQ1853281.1"/>
    <property type="molecule type" value="Genomic_DNA"/>
</dbReference>
<evidence type="ECO:0000256" key="1">
    <source>
        <dbReference type="SAM" id="SignalP"/>
    </source>
</evidence>
<protein>
    <submittedName>
        <fullName evidence="2">Uncharacterized protein</fullName>
    </submittedName>
</protein>
<evidence type="ECO:0000313" key="3">
    <source>
        <dbReference type="Proteomes" id="UP001177898"/>
    </source>
</evidence>
<comment type="caution">
    <text evidence="2">The sequence shown here is derived from an EMBL/GenBank/DDBJ whole genome shotgun (WGS) entry which is preliminary data.</text>
</comment>
<dbReference type="Proteomes" id="UP001177898">
    <property type="component" value="Unassembled WGS sequence"/>
</dbReference>
<gene>
    <name evidence="2" type="ORF">RAQ16_13165</name>
</gene>
<organism evidence="2 3">
    <name type="scientific">Bacillus stercoris</name>
    <dbReference type="NCBI Taxonomy" id="2054641"/>
    <lineage>
        <taxon>Bacteria</taxon>
        <taxon>Bacillati</taxon>
        <taxon>Bacillota</taxon>
        <taxon>Bacilli</taxon>
        <taxon>Bacillales</taxon>
        <taxon>Bacillaceae</taxon>
        <taxon>Bacillus</taxon>
    </lineage>
</organism>
<dbReference type="RefSeq" id="WP_014663847.1">
    <property type="nucleotide sequence ID" value="NZ_CP124601.1"/>
</dbReference>
<keyword evidence="3" id="KW-1185">Reference proteome</keyword>
<reference evidence="2" key="1">
    <citation type="submission" date="2023-08" db="EMBL/GenBank/DDBJ databases">
        <title>Functional annotation and safety assessment of Bacillus stercoris.</title>
        <authorList>
            <person name="Pandit N.T."/>
            <person name="Ahir S.V."/>
            <person name="Chauhan D.A."/>
            <person name="Bose A."/>
            <person name="Dunlap C."/>
            <person name="Doshi J.A."/>
        </authorList>
    </citation>
    <scope>NUCLEOTIDE SEQUENCE</scope>
    <source>
        <strain evidence="2">ZBMF30</strain>
    </source>
</reference>